<evidence type="ECO:0000259" key="2">
    <source>
        <dbReference type="Pfam" id="PF17667"/>
    </source>
</evidence>
<dbReference type="PANTHER" id="PTHR38248">
    <property type="entry name" value="FUNK1 6"/>
    <property type="match status" value="1"/>
</dbReference>
<dbReference type="RefSeq" id="XP_007394444.1">
    <property type="nucleotide sequence ID" value="XM_007394382.1"/>
</dbReference>
<dbReference type="InParanoid" id="K5V250"/>
<reference evidence="3 4" key="1">
    <citation type="journal article" date="2012" name="BMC Genomics">
        <title>Comparative genomics of the white-rot fungi, Phanerochaete carnosa and P. chrysosporium, to elucidate the genetic basis of the distinct wood types they colonize.</title>
        <authorList>
            <person name="Suzuki H."/>
            <person name="MacDonald J."/>
            <person name="Syed K."/>
            <person name="Salamov A."/>
            <person name="Hori C."/>
            <person name="Aerts A."/>
            <person name="Henrissat B."/>
            <person name="Wiebenga A."/>
            <person name="vanKuyk P.A."/>
            <person name="Barry K."/>
            <person name="Lindquist E."/>
            <person name="LaButti K."/>
            <person name="Lapidus A."/>
            <person name="Lucas S."/>
            <person name="Coutinho P."/>
            <person name="Gong Y."/>
            <person name="Samejima M."/>
            <person name="Mahadevan R."/>
            <person name="Abou-Zaid M."/>
            <person name="de Vries R.P."/>
            <person name="Igarashi K."/>
            <person name="Yadav J.S."/>
            <person name="Grigoriev I.V."/>
            <person name="Master E.R."/>
        </authorList>
    </citation>
    <scope>NUCLEOTIDE SEQUENCE [LARGE SCALE GENOMIC DNA]</scope>
    <source>
        <strain evidence="3 4">HHB-10118-sp</strain>
    </source>
</reference>
<dbReference type="PANTHER" id="PTHR38248:SF2">
    <property type="entry name" value="FUNK1 11"/>
    <property type="match status" value="1"/>
</dbReference>
<keyword evidence="4" id="KW-1185">Reference proteome</keyword>
<dbReference type="GeneID" id="18912667"/>
<dbReference type="EMBL" id="JH930471">
    <property type="protein sequence ID" value="EKM56601.1"/>
    <property type="molecule type" value="Genomic_DNA"/>
</dbReference>
<evidence type="ECO:0000256" key="1">
    <source>
        <dbReference type="SAM" id="MobiDB-lite"/>
    </source>
</evidence>
<dbReference type="Pfam" id="PF17667">
    <property type="entry name" value="Pkinase_fungal"/>
    <property type="match status" value="2"/>
</dbReference>
<accession>K5V250</accession>
<protein>
    <recommendedName>
        <fullName evidence="2">Fungal-type protein kinase domain-containing protein</fullName>
    </recommendedName>
</protein>
<name>K5V250_PHACS</name>
<feature type="region of interest" description="Disordered" evidence="1">
    <location>
        <begin position="767"/>
        <end position="790"/>
    </location>
</feature>
<feature type="region of interest" description="Disordered" evidence="1">
    <location>
        <begin position="889"/>
        <end position="929"/>
    </location>
</feature>
<feature type="region of interest" description="Disordered" evidence="1">
    <location>
        <begin position="1"/>
        <end position="57"/>
    </location>
</feature>
<evidence type="ECO:0000313" key="4">
    <source>
        <dbReference type="Proteomes" id="UP000008370"/>
    </source>
</evidence>
<gene>
    <name evidence="3" type="ORF">PHACADRAFT_207805</name>
</gene>
<feature type="compositionally biased region" description="Low complexity" evidence="1">
    <location>
        <begin position="106"/>
        <end position="115"/>
    </location>
</feature>
<feature type="domain" description="Fungal-type protein kinase" evidence="2">
    <location>
        <begin position="299"/>
        <end position="516"/>
    </location>
</feature>
<organism evidence="3 4">
    <name type="scientific">Phanerochaete carnosa (strain HHB-10118-sp)</name>
    <name type="common">White-rot fungus</name>
    <name type="synonym">Peniophora carnosa</name>
    <dbReference type="NCBI Taxonomy" id="650164"/>
    <lineage>
        <taxon>Eukaryota</taxon>
        <taxon>Fungi</taxon>
        <taxon>Dikarya</taxon>
        <taxon>Basidiomycota</taxon>
        <taxon>Agaricomycotina</taxon>
        <taxon>Agaricomycetes</taxon>
        <taxon>Polyporales</taxon>
        <taxon>Phanerochaetaceae</taxon>
        <taxon>Phanerochaete</taxon>
    </lineage>
</organism>
<sequence>MSRSSRPPKRRHRQLRGRALTSPENPSVADHPASTHPEGRAGCLPPNIDPEDIEGDFEPYLLVSHEKVLRSGEDSGSGALSGGKFVRRYTTPSPPELNGREEFDKGAPGSPAAASMAVDARTQKDGDSPLKSVSWSETTVAQVDDRCVQVPRREFISLMSGKGLRKYQKQKLVKFDGIDTTRLLDNSESEKYIPLCDIFNAVEELAKSKFRWKVVANHGESAEVDHKPDLARYPIDVPAAVLAYTRDMTKDDPNIARCAWAWMNSYVEVKNAEVKSPFFFAHNIDKDGRQKFLRHSDIGRKARGQFIKYATEAMLRQHRTHYYSFYLSEMSARVFRWDRVGCIASEPIDLRENPEDFLDILYRLATSPDHGGVDNTVRLASTGEIATLRNYDPGDNLALQEYHESMLDDQLSYPIYKVSCPAISFDGSEASVSEKTYLIGRYAFGHYSPVGRCTKGYPALDMQTNRLTWFKDQWRCVVRPHTELDAYIRLHEHKVTHIATPAAGGDVGHRTITQEYLTHLADDWRPAERVHTRLVTKEVGRLLETYKDSWELLNVCAEAFYAHTQAWELAHILHRDISIGNIMIDAETGKGFLNDWDLCKYREDMEAKRPASEPSGISGTWAFKSSLALRYPRKPPELADDLESFIYVITFLAYRFHHHELSSEPLDDTEDAQITANASNQELMGFVSTFFYAQKRVGNGFFTGGRLKYQTIFSGAPPAAFKPIKNGKRSLVETFLLKAYRLLQEHYWSLDESELAEYAAHEGDCAAPDEVDDVTASDSPPRRTEALAEHPGQGSIFSNFRALFGPRAATSSEGKEVLWKTVVQEKTVCPFDNPQPVLKSHTDLGLLFLSIAQDEHGRDLDLQSYRDDKRFDQFLSWRMIGYLNRKGKTGQWKGIPSWSSESAAKRKREEEDNGEDVTLTPPKRPTVLRTEGPRTRALAKAAEQVVVSQEAVAMRTANRKRRAAAAAATAGRSAKTALPKKPIGAQSKKYTAKASTSRTSPKISKPQPTKIVTKAPASRGAQAARKSLGPRRSAVAKVETTGPRSKTTKAKVAAPPAPTRRSKRLAKIN</sequence>
<feature type="compositionally biased region" description="Polar residues" evidence="1">
    <location>
        <begin position="993"/>
        <end position="1002"/>
    </location>
</feature>
<dbReference type="GO" id="GO:0004672">
    <property type="term" value="F:protein kinase activity"/>
    <property type="evidence" value="ECO:0007669"/>
    <property type="project" value="InterPro"/>
</dbReference>
<feature type="compositionally biased region" description="Basic residues" evidence="1">
    <location>
        <begin position="1060"/>
        <end position="1069"/>
    </location>
</feature>
<dbReference type="Proteomes" id="UP000008370">
    <property type="component" value="Unassembled WGS sequence"/>
</dbReference>
<evidence type="ECO:0000313" key="3">
    <source>
        <dbReference type="EMBL" id="EKM56601.1"/>
    </source>
</evidence>
<feature type="region of interest" description="Disordered" evidence="1">
    <location>
        <begin position="963"/>
        <end position="1069"/>
    </location>
</feature>
<feature type="compositionally biased region" description="Basic residues" evidence="1">
    <location>
        <begin position="1"/>
        <end position="16"/>
    </location>
</feature>
<dbReference type="OrthoDB" id="2802734at2759"/>
<dbReference type="HOGENOM" id="CLU_008979_0_0_1"/>
<dbReference type="AlphaFoldDB" id="K5V250"/>
<dbReference type="InterPro" id="IPR008266">
    <property type="entry name" value="Tyr_kinase_AS"/>
</dbReference>
<proteinExistence type="predicted"/>
<dbReference type="SUPFAM" id="SSF56112">
    <property type="entry name" value="Protein kinase-like (PK-like)"/>
    <property type="match status" value="1"/>
</dbReference>
<dbReference type="InterPro" id="IPR011009">
    <property type="entry name" value="Kinase-like_dom_sf"/>
</dbReference>
<dbReference type="KEGG" id="pco:PHACADRAFT_207805"/>
<dbReference type="InterPro" id="IPR040976">
    <property type="entry name" value="Pkinase_fungal"/>
</dbReference>
<feature type="compositionally biased region" description="Low complexity" evidence="1">
    <location>
        <begin position="964"/>
        <end position="977"/>
    </location>
</feature>
<dbReference type="PROSITE" id="PS00109">
    <property type="entry name" value="PROTEIN_KINASE_TYR"/>
    <property type="match status" value="1"/>
</dbReference>
<feature type="region of interest" description="Disordered" evidence="1">
    <location>
        <begin position="69"/>
        <end position="131"/>
    </location>
</feature>
<dbReference type="Gene3D" id="1.10.510.10">
    <property type="entry name" value="Transferase(Phosphotransferase) domain 1"/>
    <property type="match status" value="1"/>
</dbReference>
<feature type="domain" description="Fungal-type protein kinase" evidence="2">
    <location>
        <begin position="525"/>
        <end position="651"/>
    </location>
</feature>